<feature type="transmembrane region" description="Helical" evidence="5">
    <location>
        <begin position="309"/>
        <end position="325"/>
    </location>
</feature>
<evidence type="ECO:0000256" key="5">
    <source>
        <dbReference type="SAM" id="Phobius"/>
    </source>
</evidence>
<dbReference type="Proteomes" id="UP000183868">
    <property type="component" value="Chromosome"/>
</dbReference>
<reference evidence="7 10" key="2">
    <citation type="submission" date="2016-11" db="EMBL/GenBank/DDBJ databases">
        <title>Genomic analysis of Caldithrix abyssi and proposal of a novel bacterial phylum Caldithrichaeota.</title>
        <authorList>
            <person name="Kublanov I."/>
            <person name="Sigalova O."/>
            <person name="Gavrilov S."/>
            <person name="Lebedinsky A."/>
            <person name="Ivanova N."/>
            <person name="Daum C."/>
            <person name="Reddy T."/>
            <person name="Klenk H.P."/>
            <person name="Goker M."/>
            <person name="Reva O."/>
            <person name="Miroshnichenko M."/>
            <person name="Kyprides N."/>
            <person name="Woyke T."/>
            <person name="Gelfand M."/>
        </authorList>
    </citation>
    <scope>NUCLEOTIDE SEQUENCE [LARGE SCALE GENOMIC DNA]</scope>
    <source>
        <strain evidence="7 10">LF13</strain>
    </source>
</reference>
<accession>H1XV86</accession>
<dbReference type="Proteomes" id="UP000004671">
    <property type="component" value="Chromosome"/>
</dbReference>
<dbReference type="InParanoid" id="H1XV86"/>
<dbReference type="GO" id="GO:1902600">
    <property type="term" value="P:proton transmembrane transport"/>
    <property type="evidence" value="ECO:0007669"/>
    <property type="project" value="InterPro"/>
</dbReference>
<feature type="transmembrane region" description="Helical" evidence="5">
    <location>
        <begin position="366"/>
        <end position="384"/>
    </location>
</feature>
<evidence type="ECO:0000256" key="3">
    <source>
        <dbReference type="ARBA" id="ARBA00022989"/>
    </source>
</evidence>
<dbReference type="EMBL" id="CM001402">
    <property type="protein sequence ID" value="EHO40592.1"/>
    <property type="molecule type" value="Genomic_DNA"/>
</dbReference>
<evidence type="ECO:0000313" key="9">
    <source>
        <dbReference type="Proteomes" id="UP000004671"/>
    </source>
</evidence>
<dbReference type="OrthoDB" id="9783404at2"/>
<feature type="transmembrane region" description="Helical" evidence="5">
    <location>
        <begin position="152"/>
        <end position="175"/>
    </location>
</feature>
<feature type="transmembrane region" description="Helical" evidence="5">
    <location>
        <begin position="396"/>
        <end position="416"/>
    </location>
</feature>
<evidence type="ECO:0000313" key="10">
    <source>
        <dbReference type="Proteomes" id="UP000183868"/>
    </source>
</evidence>
<feature type="transmembrane region" description="Helical" evidence="5">
    <location>
        <begin position="259"/>
        <end position="289"/>
    </location>
</feature>
<feature type="transmembrane region" description="Helical" evidence="5">
    <location>
        <begin position="187"/>
        <end position="210"/>
    </location>
</feature>
<comment type="subcellular location">
    <subcellularLocation>
        <location evidence="1">Membrane</location>
        <topology evidence="1">Multi-pass membrane protein</topology>
    </subcellularLocation>
</comment>
<keyword evidence="9" id="KW-1185">Reference proteome</keyword>
<dbReference type="Pfam" id="PF00999">
    <property type="entry name" value="Na_H_Exchanger"/>
    <property type="match status" value="1"/>
</dbReference>
<evidence type="ECO:0000313" key="8">
    <source>
        <dbReference type="EMBL" id="EHO40592.1"/>
    </source>
</evidence>
<evidence type="ECO:0000313" key="7">
    <source>
        <dbReference type="EMBL" id="APF20956.1"/>
    </source>
</evidence>
<dbReference type="GO" id="GO:0016020">
    <property type="term" value="C:membrane"/>
    <property type="evidence" value="ECO:0007669"/>
    <property type="project" value="UniProtKB-SubCell"/>
</dbReference>
<feature type="transmembrane region" description="Helical" evidence="5">
    <location>
        <begin position="332"/>
        <end position="354"/>
    </location>
</feature>
<dbReference type="PaxDb" id="880073-Calab_0958"/>
<gene>
    <name evidence="7" type="ORF">Cabys_4211</name>
    <name evidence="8" type="ORF">Calab_0958</name>
</gene>
<feature type="transmembrane region" description="Helical" evidence="5">
    <location>
        <begin position="123"/>
        <end position="146"/>
    </location>
</feature>
<dbReference type="GO" id="GO:0015297">
    <property type="term" value="F:antiporter activity"/>
    <property type="evidence" value="ECO:0007669"/>
    <property type="project" value="InterPro"/>
</dbReference>
<feature type="transmembrane region" description="Helical" evidence="5">
    <location>
        <begin position="84"/>
        <end position="103"/>
    </location>
</feature>
<organism evidence="8 9">
    <name type="scientific">Caldithrix abyssi DSM 13497</name>
    <dbReference type="NCBI Taxonomy" id="880073"/>
    <lineage>
        <taxon>Bacteria</taxon>
        <taxon>Pseudomonadati</taxon>
        <taxon>Calditrichota</taxon>
        <taxon>Calditrichia</taxon>
        <taxon>Calditrichales</taxon>
        <taxon>Calditrichaceae</taxon>
        <taxon>Caldithrix</taxon>
    </lineage>
</organism>
<evidence type="ECO:0000256" key="2">
    <source>
        <dbReference type="ARBA" id="ARBA00022692"/>
    </source>
</evidence>
<dbReference type="InterPro" id="IPR006153">
    <property type="entry name" value="Cation/H_exchanger_TM"/>
</dbReference>
<dbReference type="Gene3D" id="1.20.1530.20">
    <property type="match status" value="1"/>
</dbReference>
<feature type="transmembrane region" description="Helical" evidence="5">
    <location>
        <begin position="32"/>
        <end position="50"/>
    </location>
</feature>
<dbReference type="EMBL" id="CP018099">
    <property type="protein sequence ID" value="APF20956.1"/>
    <property type="molecule type" value="Genomic_DNA"/>
</dbReference>
<feature type="transmembrane region" description="Helical" evidence="5">
    <location>
        <begin position="230"/>
        <end position="252"/>
    </location>
</feature>
<dbReference type="HOGENOM" id="CLU_031031_2_0_0"/>
<feature type="transmembrane region" description="Helical" evidence="5">
    <location>
        <begin position="57"/>
        <end position="78"/>
    </location>
</feature>
<evidence type="ECO:0000256" key="1">
    <source>
        <dbReference type="ARBA" id="ARBA00004141"/>
    </source>
</evidence>
<keyword evidence="2 5" id="KW-0812">Transmembrane</keyword>
<dbReference type="RefSeq" id="WP_006927618.1">
    <property type="nucleotide sequence ID" value="NZ_CM001402.1"/>
</dbReference>
<dbReference type="eggNOG" id="COG0475">
    <property type="taxonomic scope" value="Bacteria"/>
</dbReference>
<proteinExistence type="predicted"/>
<feature type="domain" description="Cation/H+ exchanger transmembrane" evidence="6">
    <location>
        <begin position="44"/>
        <end position="417"/>
    </location>
</feature>
<reference evidence="8 9" key="1">
    <citation type="submission" date="2011-09" db="EMBL/GenBank/DDBJ databases">
        <title>The permanent draft genome of Caldithrix abyssi DSM 13497.</title>
        <authorList>
            <consortium name="US DOE Joint Genome Institute (JGI-PGF)"/>
            <person name="Lucas S."/>
            <person name="Han J."/>
            <person name="Lapidus A."/>
            <person name="Bruce D."/>
            <person name="Goodwin L."/>
            <person name="Pitluck S."/>
            <person name="Peters L."/>
            <person name="Kyrpides N."/>
            <person name="Mavromatis K."/>
            <person name="Ivanova N."/>
            <person name="Mikhailova N."/>
            <person name="Chertkov O."/>
            <person name="Detter J.C."/>
            <person name="Tapia R."/>
            <person name="Han C."/>
            <person name="Land M."/>
            <person name="Hauser L."/>
            <person name="Markowitz V."/>
            <person name="Cheng J.-F."/>
            <person name="Hugenholtz P."/>
            <person name="Woyke T."/>
            <person name="Wu D."/>
            <person name="Spring S."/>
            <person name="Brambilla E."/>
            <person name="Klenk H.-P."/>
            <person name="Eisen J.A."/>
        </authorList>
    </citation>
    <scope>NUCLEOTIDE SEQUENCE [LARGE SCALE GENOMIC DNA]</scope>
    <source>
        <strain evidence="8 9">DSM 13497</strain>
    </source>
</reference>
<dbReference type="AlphaFoldDB" id="H1XV86"/>
<name>H1XV86_CALAY</name>
<dbReference type="PANTHER" id="PTHR43021:SF2">
    <property type="entry name" value="CATION_H+ EXCHANGER DOMAIN-CONTAINING PROTEIN"/>
    <property type="match status" value="1"/>
</dbReference>
<keyword evidence="3 5" id="KW-1133">Transmembrane helix</keyword>
<dbReference type="STRING" id="880073.Cabys_4211"/>
<dbReference type="InterPro" id="IPR038770">
    <property type="entry name" value="Na+/solute_symporter_sf"/>
</dbReference>
<protein>
    <submittedName>
        <fullName evidence="7">Kef-type K+ transport system, membrane component KefB</fullName>
    </submittedName>
    <submittedName>
        <fullName evidence="8">Sodium/hydrogen exchanger</fullName>
    </submittedName>
</protein>
<evidence type="ECO:0000259" key="6">
    <source>
        <dbReference type="Pfam" id="PF00999"/>
    </source>
</evidence>
<keyword evidence="4 5" id="KW-0472">Membrane</keyword>
<evidence type="ECO:0000256" key="4">
    <source>
        <dbReference type="ARBA" id="ARBA00023136"/>
    </source>
</evidence>
<dbReference type="PANTHER" id="PTHR43021">
    <property type="entry name" value="NA(+)/H(+) ANTIPORTER-RELATED"/>
    <property type="match status" value="1"/>
</dbReference>
<sequence>MKKFFIFSVLILFSYYFKSFFSVTEVFVKTEGLFVLGVILLGSFLLAGILKKIKFPGIIGYMIAGVLIGPEMLNILTYKNLSDLHFLENLAIAFIAISAGGELKLSKIKSNLTLINLMLFNQIFVLFVGLLIVLIPLTKILLGSVIQNTQILIGFSILFSITALAKSPAIIMGIITEVKAKGRITDLVLAITVLKSIIVVMIFPLAITYAKTYLIDGFIFTLDQIYQSGTIIFSSILLGLAVGLIIILFLKFVNVEKALFLLIIGILITELSHMFELEILICAMVAGIVVENFSSKGEELLSGINKISLPLYITFFTFAGASIHLESIKKAFFITMALIVLRLFFLYLSNYLAGKWLKEDDLVTKYSWMGFVGQAGIAVGLANIIERSIPGEIGSLLISILIATVVINEFLGPIFFKYLLTRAKEVNA</sequence>
<dbReference type="KEGG" id="caby:Cabys_4211"/>